<keyword evidence="3" id="KW-1185">Reference proteome</keyword>
<sequence>MLKVEKAGLLKADLSRGVNLFTGAGFSTLARNSFGETLPVGDGLKTLLVKEFSLDEYSSLDLASLYAVILSDRRHALRRYLERVFTVKTYEPKYDYLRRINTEFFYTTNIDDLPFHIFNARQNDSTRILHDLTMYGAPRQPKDVAQFIALHGNVRHEDGDFLFTPGQISSAFASDRETWYVFQRQLGARPTLFLGYGMRDAGVLQALQGSTTPSQFNRWILLRREDAGASALYTSLGFHIMVGETEDFLTFLGDEVGSNSIAEPTRNQQLFTGRVPTIGEVAQRPIRNFFRGSEPEWSDAYSNQVVRRRVNSSVKNSIYSGRHVAIVGLPLSGKTTILKQVAAEIAADRPVLYFDRIEVDPSVRTVFGFE</sequence>
<accession>A0ABT3K0U8</accession>
<dbReference type="Pfam" id="PF13289">
    <property type="entry name" value="SIR2_2"/>
    <property type="match status" value="1"/>
</dbReference>
<dbReference type="RefSeq" id="WP_171791693.1">
    <property type="nucleotide sequence ID" value="NZ_JABJWD010000157.1"/>
</dbReference>
<evidence type="ECO:0000259" key="1">
    <source>
        <dbReference type="Pfam" id="PF25199"/>
    </source>
</evidence>
<gene>
    <name evidence="2" type="ORF">NO263_00235</name>
</gene>
<dbReference type="InterPro" id="IPR057574">
    <property type="entry name" value="nSTAND_NTPase5_dom"/>
</dbReference>
<dbReference type="Proteomes" id="UP001526337">
    <property type="component" value="Unassembled WGS sequence"/>
</dbReference>
<evidence type="ECO:0000313" key="2">
    <source>
        <dbReference type="EMBL" id="MCW4589034.1"/>
    </source>
</evidence>
<dbReference type="InterPro" id="IPR027417">
    <property type="entry name" value="P-loop_NTPase"/>
</dbReference>
<dbReference type="Pfam" id="PF25199">
    <property type="entry name" value="nSTAND_NTPase5"/>
    <property type="match status" value="1"/>
</dbReference>
<name>A0ABT3K0U8_9PROT</name>
<evidence type="ECO:0000313" key="3">
    <source>
        <dbReference type="Proteomes" id="UP001526337"/>
    </source>
</evidence>
<reference evidence="2 3" key="1">
    <citation type="submission" date="2022-07" db="EMBL/GenBank/DDBJ databases">
        <title>Genome stability of Gluconacetobacter entanii AV429.</title>
        <authorList>
            <person name="Trcek J."/>
            <person name="Cepec E."/>
        </authorList>
    </citation>
    <scope>NUCLEOTIDE SEQUENCE [LARGE SCALE GENOMIC DNA]</scope>
    <source>
        <strain evidence="2 3">AV429_2022</strain>
    </source>
</reference>
<dbReference type="SUPFAM" id="SSF52540">
    <property type="entry name" value="P-loop containing nucleoside triphosphate hydrolases"/>
    <property type="match status" value="1"/>
</dbReference>
<protein>
    <submittedName>
        <fullName evidence="2">SIR2 family protein</fullName>
    </submittedName>
</protein>
<feature type="domain" description="Novel STAND NTPase 5" evidence="1">
    <location>
        <begin position="288"/>
        <end position="356"/>
    </location>
</feature>
<organism evidence="2 3">
    <name type="scientific">Gluconacetobacter entanii</name>
    <dbReference type="NCBI Taxonomy" id="108528"/>
    <lineage>
        <taxon>Bacteria</taxon>
        <taxon>Pseudomonadati</taxon>
        <taxon>Pseudomonadota</taxon>
        <taxon>Alphaproteobacteria</taxon>
        <taxon>Acetobacterales</taxon>
        <taxon>Acetobacteraceae</taxon>
        <taxon>Gluconacetobacter</taxon>
    </lineage>
</organism>
<comment type="caution">
    <text evidence="2">The sequence shown here is derived from an EMBL/GenBank/DDBJ whole genome shotgun (WGS) entry which is preliminary data.</text>
</comment>
<dbReference type="EMBL" id="JANGSQ010000037">
    <property type="protein sequence ID" value="MCW4589034.1"/>
    <property type="molecule type" value="Genomic_DNA"/>
</dbReference>
<proteinExistence type="predicted"/>